<dbReference type="EMBL" id="CP003911">
    <property type="protein sequence ID" value="AGU51545.1"/>
    <property type="molecule type" value="Genomic_DNA"/>
</dbReference>
<evidence type="ECO:0000313" key="1">
    <source>
        <dbReference type="EMBL" id="AGU51545.1"/>
    </source>
</evidence>
<proteinExistence type="predicted"/>
<name>T1XHE7_VARPD</name>
<evidence type="ECO:0000313" key="2">
    <source>
        <dbReference type="Proteomes" id="UP000016223"/>
    </source>
</evidence>
<dbReference type="AlphaFoldDB" id="T1XHE7"/>
<dbReference type="Proteomes" id="UP000016223">
    <property type="component" value="Chromosome 1"/>
</dbReference>
<dbReference type="KEGG" id="vpd:VAPA_1c44720"/>
<dbReference type="RefSeq" id="WP_021008987.1">
    <property type="nucleotide sequence ID" value="NC_022247.1"/>
</dbReference>
<dbReference type="HOGENOM" id="CLU_2756674_0_0_4"/>
<dbReference type="OrthoDB" id="9961871at2"/>
<reference evidence="1 2" key="1">
    <citation type="submission" date="2012-10" db="EMBL/GenBank/DDBJ databases">
        <title>Genome sequence of Variovorax paradoxus B4.</title>
        <authorList>
            <person name="Schuldes J."/>
            <person name="Brandt U."/>
            <person name="Hiessl S."/>
            <person name="Wuebbeler J.H."/>
            <person name="Thuermer A."/>
            <person name="Steinbuechel A."/>
            <person name="Daniel R."/>
        </authorList>
    </citation>
    <scope>NUCLEOTIDE SEQUENCE [LARGE SCALE GENOMIC DNA]</scope>
    <source>
        <strain evidence="1 2">B4</strain>
    </source>
</reference>
<protein>
    <submittedName>
        <fullName evidence="1">Uncharacterized protein</fullName>
    </submittedName>
</protein>
<accession>T1XHE7</accession>
<organism evidence="1 2">
    <name type="scientific">Variovorax paradoxus B4</name>
    <dbReference type="NCBI Taxonomy" id="1246301"/>
    <lineage>
        <taxon>Bacteria</taxon>
        <taxon>Pseudomonadati</taxon>
        <taxon>Pseudomonadota</taxon>
        <taxon>Betaproteobacteria</taxon>
        <taxon>Burkholderiales</taxon>
        <taxon>Comamonadaceae</taxon>
        <taxon>Variovorax</taxon>
    </lineage>
</organism>
<sequence length="70" mass="7954">MTSLPRVTHPKIFAVGEIRIGVITYFPLTDAQAAKIAMLAYRGRKWTKKDQKQVHYQVWIGDRDALALLG</sequence>
<gene>
    <name evidence="1" type="ORF">VAPA_1c44720</name>
</gene>